<reference evidence="3" key="1">
    <citation type="journal article" date="2020" name="Stud. Mycol.">
        <title>101 Dothideomycetes genomes: a test case for predicting lifestyles and emergence of pathogens.</title>
        <authorList>
            <person name="Haridas S."/>
            <person name="Albert R."/>
            <person name="Binder M."/>
            <person name="Bloem J."/>
            <person name="Labutti K."/>
            <person name="Salamov A."/>
            <person name="Andreopoulos B."/>
            <person name="Baker S."/>
            <person name="Barry K."/>
            <person name="Bills G."/>
            <person name="Bluhm B."/>
            <person name="Cannon C."/>
            <person name="Castanera R."/>
            <person name="Culley D."/>
            <person name="Daum C."/>
            <person name="Ezra D."/>
            <person name="Gonzalez J."/>
            <person name="Henrissat B."/>
            <person name="Kuo A."/>
            <person name="Liang C."/>
            <person name="Lipzen A."/>
            <person name="Lutzoni F."/>
            <person name="Magnuson J."/>
            <person name="Mondo S."/>
            <person name="Nolan M."/>
            <person name="Ohm R."/>
            <person name="Pangilinan J."/>
            <person name="Park H.-J."/>
            <person name="Ramirez L."/>
            <person name="Alfaro M."/>
            <person name="Sun H."/>
            <person name="Tritt A."/>
            <person name="Yoshinaga Y."/>
            <person name="Zwiers L.-H."/>
            <person name="Turgeon B."/>
            <person name="Goodwin S."/>
            <person name="Spatafora J."/>
            <person name="Crous P."/>
            <person name="Grigoriev I."/>
        </authorList>
    </citation>
    <scope>NUCLEOTIDE SEQUENCE</scope>
    <source>
        <strain evidence="3">CBS 675.92</strain>
    </source>
</reference>
<keyword evidence="1" id="KW-0472">Membrane</keyword>
<keyword evidence="1" id="KW-1133">Transmembrane helix</keyword>
<accession>A0A6A5TQL5</accession>
<evidence type="ECO:0000313" key="3">
    <source>
        <dbReference type="EMBL" id="KAF1954260.1"/>
    </source>
</evidence>
<gene>
    <name evidence="3" type="ORF">CC80DRAFT_506667</name>
</gene>
<protein>
    <submittedName>
        <fullName evidence="3">Uncharacterized protein</fullName>
    </submittedName>
</protein>
<dbReference type="Proteomes" id="UP000800035">
    <property type="component" value="Unassembled WGS sequence"/>
</dbReference>
<name>A0A6A5TQL5_9PLEO</name>
<evidence type="ECO:0000256" key="2">
    <source>
        <dbReference type="SAM" id="SignalP"/>
    </source>
</evidence>
<dbReference type="EMBL" id="ML977000">
    <property type="protein sequence ID" value="KAF1954260.1"/>
    <property type="molecule type" value="Genomic_DNA"/>
</dbReference>
<evidence type="ECO:0000256" key="1">
    <source>
        <dbReference type="SAM" id="Phobius"/>
    </source>
</evidence>
<dbReference type="AlphaFoldDB" id="A0A6A5TQL5"/>
<keyword evidence="2" id="KW-0732">Signal</keyword>
<feature type="signal peptide" evidence="2">
    <location>
        <begin position="1"/>
        <end position="23"/>
    </location>
</feature>
<feature type="chain" id="PRO_5025636728" evidence="2">
    <location>
        <begin position="24"/>
        <end position="176"/>
    </location>
</feature>
<proteinExistence type="predicted"/>
<evidence type="ECO:0000313" key="4">
    <source>
        <dbReference type="Proteomes" id="UP000800035"/>
    </source>
</evidence>
<sequence>MRAMTPFRSNLFSCLVLLPFANALGHLAPSNRKQYGTCYEKSRDVLKERPSRAMASLWAIALLMLIAWSSFECGSATAIRIVWYLGLGVLWAVHLMPWYTPKRALVRIKQREALGPLKSAFSGVMAGVMDAEPAAYRACLSGQGNCKNGRQRVHALAYSMMYCFLREAIFDARDID</sequence>
<keyword evidence="1" id="KW-0812">Transmembrane</keyword>
<feature type="transmembrane region" description="Helical" evidence="1">
    <location>
        <begin position="49"/>
        <end position="69"/>
    </location>
</feature>
<dbReference type="OrthoDB" id="5229319at2759"/>
<feature type="transmembrane region" description="Helical" evidence="1">
    <location>
        <begin position="81"/>
        <end position="99"/>
    </location>
</feature>
<organism evidence="3 4">
    <name type="scientific">Byssothecium circinans</name>
    <dbReference type="NCBI Taxonomy" id="147558"/>
    <lineage>
        <taxon>Eukaryota</taxon>
        <taxon>Fungi</taxon>
        <taxon>Dikarya</taxon>
        <taxon>Ascomycota</taxon>
        <taxon>Pezizomycotina</taxon>
        <taxon>Dothideomycetes</taxon>
        <taxon>Pleosporomycetidae</taxon>
        <taxon>Pleosporales</taxon>
        <taxon>Massarineae</taxon>
        <taxon>Massarinaceae</taxon>
        <taxon>Byssothecium</taxon>
    </lineage>
</organism>
<keyword evidence="4" id="KW-1185">Reference proteome</keyword>